<evidence type="ECO:0000259" key="1">
    <source>
        <dbReference type="Pfam" id="PF13460"/>
    </source>
</evidence>
<keyword evidence="3" id="KW-1185">Reference proteome</keyword>
<dbReference type="SUPFAM" id="SSF51735">
    <property type="entry name" value="NAD(P)-binding Rossmann-fold domains"/>
    <property type="match status" value="1"/>
</dbReference>
<comment type="caution">
    <text evidence="2">The sequence shown here is derived from an EMBL/GenBank/DDBJ whole genome shotgun (WGS) entry which is preliminary data.</text>
</comment>
<dbReference type="PANTHER" id="PTHR15020:SF50">
    <property type="entry name" value="UPF0659 PROTEIN YMR090W"/>
    <property type="match status" value="1"/>
</dbReference>
<protein>
    <submittedName>
        <fullName evidence="2">NAD-dependent epimerase dehydratase</fullName>
    </submittedName>
</protein>
<dbReference type="AlphaFoldDB" id="A0A0R2NK22"/>
<dbReference type="Proteomes" id="UP000051249">
    <property type="component" value="Unassembled WGS sequence"/>
</dbReference>
<reference evidence="2 3" key="1">
    <citation type="journal article" date="2015" name="Genome Announc.">
        <title>Expanding the biotechnology potential of lactobacilli through comparative genomics of 213 strains and associated genera.</title>
        <authorList>
            <person name="Sun Z."/>
            <person name="Harris H.M."/>
            <person name="McCann A."/>
            <person name="Guo C."/>
            <person name="Argimon S."/>
            <person name="Zhang W."/>
            <person name="Yang X."/>
            <person name="Jeffery I.B."/>
            <person name="Cooney J.C."/>
            <person name="Kagawa T.F."/>
            <person name="Liu W."/>
            <person name="Song Y."/>
            <person name="Salvetti E."/>
            <person name="Wrobel A."/>
            <person name="Rasinkangas P."/>
            <person name="Parkhill J."/>
            <person name="Rea M.C."/>
            <person name="O'Sullivan O."/>
            <person name="Ritari J."/>
            <person name="Douillard F.P."/>
            <person name="Paul Ross R."/>
            <person name="Yang R."/>
            <person name="Briner A.E."/>
            <person name="Felis G.E."/>
            <person name="de Vos W.M."/>
            <person name="Barrangou R."/>
            <person name="Klaenhammer T.R."/>
            <person name="Caufield P.W."/>
            <person name="Cui Y."/>
            <person name="Zhang H."/>
            <person name="O'Toole P.W."/>
        </authorList>
    </citation>
    <scope>NUCLEOTIDE SEQUENCE [LARGE SCALE GENOMIC DNA]</scope>
    <source>
        <strain evidence="2 3">DSM 23026</strain>
    </source>
</reference>
<evidence type="ECO:0000313" key="2">
    <source>
        <dbReference type="EMBL" id="KRO26142.1"/>
    </source>
</evidence>
<organism evidence="2 3">
    <name type="scientific">Pediococcus argentinicus</name>
    <dbReference type="NCBI Taxonomy" id="480391"/>
    <lineage>
        <taxon>Bacteria</taxon>
        <taxon>Bacillati</taxon>
        <taxon>Bacillota</taxon>
        <taxon>Bacilli</taxon>
        <taxon>Lactobacillales</taxon>
        <taxon>Lactobacillaceae</taxon>
        <taxon>Pediococcus</taxon>
    </lineage>
</organism>
<name>A0A0R2NK22_9LACO</name>
<sequence>MKIFIVGASGRIGTKLANYLADQGHTVIAGSRHPQAFESENITSIEFDLHDSVENLAKKVGKVDAIYFVAGSRSKDLLQTDAYGPVKLAQVATENGITRFILLSSIFATQPDHWNDDFLAQIPDYNIAKYFADRWIIDHSNLNYTILQPGALLEEPATNKIDVYVKETGKNSIDDVVTVLGELLELKNSYKKVVPMHSGSLPINQALSDI</sequence>
<proteinExistence type="predicted"/>
<dbReference type="PANTHER" id="PTHR15020">
    <property type="entry name" value="FLAVIN REDUCTASE-RELATED"/>
    <property type="match status" value="1"/>
</dbReference>
<gene>
    <name evidence="2" type="ORF">IV88_GL000602</name>
</gene>
<accession>A0A0R2NK22</accession>
<dbReference type="Pfam" id="PF13460">
    <property type="entry name" value="NAD_binding_10"/>
    <property type="match status" value="1"/>
</dbReference>
<feature type="domain" description="NAD(P)-binding" evidence="1">
    <location>
        <begin position="7"/>
        <end position="170"/>
    </location>
</feature>
<dbReference type="RefSeq" id="WP_057797730.1">
    <property type="nucleotide sequence ID" value="NZ_BJZZ01000002.1"/>
</dbReference>
<dbReference type="Gene3D" id="3.40.50.720">
    <property type="entry name" value="NAD(P)-binding Rossmann-like Domain"/>
    <property type="match status" value="1"/>
</dbReference>
<dbReference type="InterPro" id="IPR036291">
    <property type="entry name" value="NAD(P)-bd_dom_sf"/>
</dbReference>
<dbReference type="OrthoDB" id="9785372at2"/>
<dbReference type="EMBL" id="JQCQ01000002">
    <property type="protein sequence ID" value="KRO26142.1"/>
    <property type="molecule type" value="Genomic_DNA"/>
</dbReference>
<dbReference type="InterPro" id="IPR016040">
    <property type="entry name" value="NAD(P)-bd_dom"/>
</dbReference>
<dbReference type="PATRIC" id="fig|480391.4.peg.609"/>
<evidence type="ECO:0000313" key="3">
    <source>
        <dbReference type="Proteomes" id="UP000051249"/>
    </source>
</evidence>